<evidence type="ECO:0000313" key="3">
    <source>
        <dbReference type="EMBL" id="RKP20403.1"/>
    </source>
</evidence>
<evidence type="ECO:0000256" key="2">
    <source>
        <dbReference type="SAM" id="SignalP"/>
    </source>
</evidence>
<name>A0A4P9YL86_ROZAC</name>
<feature type="signal peptide" evidence="2">
    <location>
        <begin position="1"/>
        <end position="16"/>
    </location>
</feature>
<evidence type="ECO:0000313" key="4">
    <source>
        <dbReference type="Proteomes" id="UP000281549"/>
    </source>
</evidence>
<feature type="chain" id="PRO_5020683101" evidence="2">
    <location>
        <begin position="17"/>
        <end position="238"/>
    </location>
</feature>
<evidence type="ECO:0000256" key="1">
    <source>
        <dbReference type="SAM" id="MobiDB-lite"/>
    </source>
</evidence>
<keyword evidence="2" id="KW-0732">Signal</keyword>
<dbReference type="AlphaFoldDB" id="A0A4P9YL86"/>
<accession>A0A4P9YL86</accession>
<dbReference type="EMBL" id="ML005069">
    <property type="protein sequence ID" value="RKP20403.1"/>
    <property type="molecule type" value="Genomic_DNA"/>
</dbReference>
<feature type="compositionally biased region" description="Basic residues" evidence="1">
    <location>
        <begin position="221"/>
        <end position="230"/>
    </location>
</feature>
<sequence>MKSILFLSALSATAIAESFQVNYANYGYNHNNGKYGLILNGGRYVGNHAKWKGGLKNDFKSDKYEKEDYESTSNFDSIGSARYDSDVPYYQSKSSNHLDYSDEFTARKSYFEDQKDQYYSESEGKRKSNKGKNYYAKKSNGIKEFGDKFNEKYSEDDYDNEDSYDSIYGKSYSESEYPVENCDYDSDFSTDFYIPYRVYDFYGHPFEVRKKFSYDEQNKRGSNHGRKNRGHLNYEHGY</sequence>
<feature type="region of interest" description="Disordered" evidence="1">
    <location>
        <begin position="215"/>
        <end position="238"/>
    </location>
</feature>
<protein>
    <submittedName>
        <fullName evidence="3">Uncharacterized protein</fullName>
    </submittedName>
</protein>
<reference evidence="4" key="1">
    <citation type="journal article" date="2018" name="Nat. Microbiol.">
        <title>Leveraging single-cell genomics to expand the fungal tree of life.</title>
        <authorList>
            <person name="Ahrendt S.R."/>
            <person name="Quandt C.A."/>
            <person name="Ciobanu D."/>
            <person name="Clum A."/>
            <person name="Salamov A."/>
            <person name="Andreopoulos B."/>
            <person name="Cheng J.F."/>
            <person name="Woyke T."/>
            <person name="Pelin A."/>
            <person name="Henrissat B."/>
            <person name="Reynolds N.K."/>
            <person name="Benny G.L."/>
            <person name="Smith M.E."/>
            <person name="James T.Y."/>
            <person name="Grigoriev I.V."/>
        </authorList>
    </citation>
    <scope>NUCLEOTIDE SEQUENCE [LARGE SCALE GENOMIC DNA]</scope>
    <source>
        <strain evidence="4">CSF55</strain>
    </source>
</reference>
<proteinExistence type="predicted"/>
<gene>
    <name evidence="3" type="ORF">ROZALSC1DRAFT_28106</name>
</gene>
<dbReference type="Proteomes" id="UP000281549">
    <property type="component" value="Unassembled WGS sequence"/>
</dbReference>
<organism evidence="3 4">
    <name type="scientific">Rozella allomycis (strain CSF55)</name>
    <dbReference type="NCBI Taxonomy" id="988480"/>
    <lineage>
        <taxon>Eukaryota</taxon>
        <taxon>Fungi</taxon>
        <taxon>Fungi incertae sedis</taxon>
        <taxon>Cryptomycota</taxon>
        <taxon>Cryptomycota incertae sedis</taxon>
        <taxon>Rozella</taxon>
    </lineage>
</organism>